<evidence type="ECO:0000256" key="7">
    <source>
        <dbReference type="PROSITE-ProRule" id="PRU00042"/>
    </source>
</evidence>
<evidence type="ECO:0000256" key="6">
    <source>
        <dbReference type="ARBA" id="ARBA00023242"/>
    </source>
</evidence>
<feature type="domain" description="C2H2-type" evidence="9">
    <location>
        <begin position="159"/>
        <end position="187"/>
    </location>
</feature>
<dbReference type="PROSITE" id="PS00028">
    <property type="entry name" value="ZINC_FINGER_C2H2_1"/>
    <property type="match status" value="2"/>
</dbReference>
<dbReference type="GO" id="GO:0008270">
    <property type="term" value="F:zinc ion binding"/>
    <property type="evidence" value="ECO:0007669"/>
    <property type="project" value="UniProtKB-KW"/>
</dbReference>
<dbReference type="PANTHER" id="PTHR16515:SF49">
    <property type="entry name" value="GASTRULA ZINC FINGER PROTEIN XLCGF49.1-LIKE-RELATED"/>
    <property type="match status" value="1"/>
</dbReference>
<feature type="region of interest" description="Disordered" evidence="8">
    <location>
        <begin position="26"/>
        <end position="117"/>
    </location>
</feature>
<evidence type="ECO:0000313" key="11">
    <source>
        <dbReference type="Proteomes" id="UP000218209"/>
    </source>
</evidence>
<dbReference type="InterPro" id="IPR050331">
    <property type="entry name" value="Zinc_finger"/>
</dbReference>
<dbReference type="SUPFAM" id="SSF57667">
    <property type="entry name" value="beta-beta-alpha zinc fingers"/>
    <property type="match status" value="2"/>
</dbReference>
<dbReference type="PROSITE" id="PS50157">
    <property type="entry name" value="ZINC_FINGER_C2H2_2"/>
    <property type="match status" value="2"/>
</dbReference>
<keyword evidence="3" id="KW-0677">Repeat</keyword>
<keyword evidence="6" id="KW-0539">Nucleus</keyword>
<dbReference type="Proteomes" id="UP000218209">
    <property type="component" value="Unassembled WGS sequence"/>
</dbReference>
<sequence>MDMSTLLTTDMDPRSHAAASMLLLQSGGNRPAPASNYDNGSITSSEGVRTPTSIQASAGSAHLRGVGCHGQGQGHGHTKVALSSFAPPPSPTPAAAAGSSAAGSSPSASTGTGGAAGGTTTGGDPGGCCYLCGTYFTRKTNIEKHLTTRHGVGIGSASFPCEVCGVTFLLMEYTRRHEKNIHHHKRQYRCGICRKMCFGYRAKLVEHLRTAHGGKGVVCAACGCAFKDVTLLERHYKRKHARAADP</sequence>
<dbReference type="GO" id="GO:0005634">
    <property type="term" value="C:nucleus"/>
    <property type="evidence" value="ECO:0007669"/>
    <property type="project" value="UniProtKB-SubCell"/>
</dbReference>
<evidence type="ECO:0000256" key="5">
    <source>
        <dbReference type="ARBA" id="ARBA00022833"/>
    </source>
</evidence>
<feature type="domain" description="C2H2-type" evidence="9">
    <location>
        <begin position="217"/>
        <end position="245"/>
    </location>
</feature>
<dbReference type="InterPro" id="IPR013087">
    <property type="entry name" value="Znf_C2H2_type"/>
</dbReference>
<organism evidence="10 11">
    <name type="scientific">Porphyra umbilicalis</name>
    <name type="common">Purple laver</name>
    <name type="synonym">Red alga</name>
    <dbReference type="NCBI Taxonomy" id="2786"/>
    <lineage>
        <taxon>Eukaryota</taxon>
        <taxon>Rhodophyta</taxon>
        <taxon>Bangiophyceae</taxon>
        <taxon>Bangiales</taxon>
        <taxon>Bangiaceae</taxon>
        <taxon>Porphyra</taxon>
    </lineage>
</organism>
<keyword evidence="11" id="KW-1185">Reference proteome</keyword>
<proteinExistence type="predicted"/>
<evidence type="ECO:0000256" key="1">
    <source>
        <dbReference type="ARBA" id="ARBA00004123"/>
    </source>
</evidence>
<dbReference type="OrthoDB" id="3437960at2759"/>
<feature type="compositionally biased region" description="Low complexity" evidence="8">
    <location>
        <begin position="93"/>
        <end position="110"/>
    </location>
</feature>
<dbReference type="Gene3D" id="3.30.160.60">
    <property type="entry name" value="Classic Zinc Finger"/>
    <property type="match status" value="2"/>
</dbReference>
<evidence type="ECO:0000256" key="3">
    <source>
        <dbReference type="ARBA" id="ARBA00022737"/>
    </source>
</evidence>
<dbReference type="PANTHER" id="PTHR16515">
    <property type="entry name" value="PR DOMAIN ZINC FINGER PROTEIN"/>
    <property type="match status" value="1"/>
</dbReference>
<evidence type="ECO:0000256" key="4">
    <source>
        <dbReference type="ARBA" id="ARBA00022771"/>
    </source>
</evidence>
<evidence type="ECO:0000256" key="2">
    <source>
        <dbReference type="ARBA" id="ARBA00022723"/>
    </source>
</evidence>
<evidence type="ECO:0000313" key="10">
    <source>
        <dbReference type="EMBL" id="OSX81051.1"/>
    </source>
</evidence>
<accession>A0A1X6PJM9</accession>
<dbReference type="EMBL" id="KV918766">
    <property type="protein sequence ID" value="OSX81051.1"/>
    <property type="molecule type" value="Genomic_DNA"/>
</dbReference>
<keyword evidence="2" id="KW-0479">Metal-binding</keyword>
<reference evidence="10 11" key="1">
    <citation type="submission" date="2017-03" db="EMBL/GenBank/DDBJ databases">
        <title>WGS assembly of Porphyra umbilicalis.</title>
        <authorList>
            <person name="Brawley S.H."/>
            <person name="Blouin N.A."/>
            <person name="Ficko-Blean E."/>
            <person name="Wheeler G.L."/>
            <person name="Lohr M."/>
            <person name="Goodson H.V."/>
            <person name="Jenkins J.W."/>
            <person name="Blaby-Haas C.E."/>
            <person name="Helliwell K.E."/>
            <person name="Chan C."/>
            <person name="Marriage T."/>
            <person name="Bhattacharya D."/>
            <person name="Klein A.S."/>
            <person name="Badis Y."/>
            <person name="Brodie J."/>
            <person name="Cao Y."/>
            <person name="Collen J."/>
            <person name="Dittami S.M."/>
            <person name="Gachon C.M."/>
            <person name="Green B.R."/>
            <person name="Karpowicz S."/>
            <person name="Kim J.W."/>
            <person name="Kudahl U."/>
            <person name="Lin S."/>
            <person name="Michel G."/>
            <person name="Mittag M."/>
            <person name="Olson B.J."/>
            <person name="Pangilinan J."/>
            <person name="Peng Y."/>
            <person name="Qiu H."/>
            <person name="Shu S."/>
            <person name="Singer J.T."/>
            <person name="Smith A.G."/>
            <person name="Sprecher B.N."/>
            <person name="Wagner V."/>
            <person name="Wang W."/>
            <person name="Wang Z.-Y."/>
            <person name="Yan J."/>
            <person name="Yarish C."/>
            <person name="Zoeuner-Riek S."/>
            <person name="Zhuang Y."/>
            <person name="Zou Y."/>
            <person name="Lindquist E.A."/>
            <person name="Grimwood J."/>
            <person name="Barry K."/>
            <person name="Rokhsar D.S."/>
            <person name="Schmutz J."/>
            <person name="Stiller J.W."/>
            <person name="Grossman A.R."/>
            <person name="Prochnik S.E."/>
        </authorList>
    </citation>
    <scope>NUCLEOTIDE SEQUENCE [LARGE SCALE GENOMIC DNA]</scope>
    <source>
        <strain evidence="10">4086291</strain>
    </source>
</reference>
<dbReference type="InterPro" id="IPR036236">
    <property type="entry name" value="Znf_C2H2_sf"/>
</dbReference>
<keyword evidence="4 7" id="KW-0863">Zinc-finger</keyword>
<dbReference type="GO" id="GO:0010468">
    <property type="term" value="P:regulation of gene expression"/>
    <property type="evidence" value="ECO:0007669"/>
    <property type="project" value="TreeGrafter"/>
</dbReference>
<evidence type="ECO:0000259" key="9">
    <source>
        <dbReference type="PROSITE" id="PS50157"/>
    </source>
</evidence>
<dbReference type="AlphaFoldDB" id="A0A1X6PJM9"/>
<dbReference type="SMART" id="SM00355">
    <property type="entry name" value="ZnF_C2H2"/>
    <property type="match status" value="4"/>
</dbReference>
<name>A0A1X6PJM9_PORUM</name>
<gene>
    <name evidence="10" type="ORF">BU14_0027s0077</name>
</gene>
<feature type="compositionally biased region" description="Polar residues" evidence="8">
    <location>
        <begin position="36"/>
        <end position="58"/>
    </location>
</feature>
<keyword evidence="5" id="KW-0862">Zinc</keyword>
<evidence type="ECO:0000256" key="8">
    <source>
        <dbReference type="SAM" id="MobiDB-lite"/>
    </source>
</evidence>
<comment type="subcellular location">
    <subcellularLocation>
        <location evidence="1">Nucleus</location>
    </subcellularLocation>
</comment>
<protein>
    <recommendedName>
        <fullName evidence="9">C2H2-type domain-containing protein</fullName>
    </recommendedName>
</protein>